<feature type="domain" description="YdhG-like" evidence="1">
    <location>
        <begin position="16"/>
        <end position="108"/>
    </location>
</feature>
<evidence type="ECO:0000313" key="3">
    <source>
        <dbReference type="EMBL" id="MBB5471396.1"/>
    </source>
</evidence>
<dbReference type="Proteomes" id="UP000564629">
    <property type="component" value="Unassembled WGS sequence"/>
</dbReference>
<dbReference type="Gene3D" id="3.90.1150.200">
    <property type="match status" value="1"/>
</dbReference>
<name>A0A511FJH2_9CELL</name>
<dbReference type="OrthoDB" id="3236524at2"/>
<evidence type="ECO:0000313" key="4">
    <source>
        <dbReference type="Proteomes" id="UP000321723"/>
    </source>
</evidence>
<comment type="caution">
    <text evidence="2">The sequence shown here is derived from an EMBL/GenBank/DDBJ whole genome shotgun (WGS) entry which is preliminary data.</text>
</comment>
<protein>
    <submittedName>
        <fullName evidence="3">Uncharacterized protein YdhG (YjbR/CyaY superfamily)</fullName>
    </submittedName>
</protein>
<dbReference type="EMBL" id="BJVQ01000085">
    <property type="protein sequence ID" value="GEL48527.1"/>
    <property type="molecule type" value="Genomic_DNA"/>
</dbReference>
<dbReference type="Proteomes" id="UP000321723">
    <property type="component" value="Unassembled WGS sequence"/>
</dbReference>
<dbReference type="SUPFAM" id="SSF159888">
    <property type="entry name" value="YdhG-like"/>
    <property type="match status" value="1"/>
</dbReference>
<dbReference type="RefSeq" id="WP_146840512.1">
    <property type="nucleotide sequence ID" value="NZ_BJVQ01000085.1"/>
</dbReference>
<organism evidence="2 4">
    <name type="scientific">Cellulomonas hominis</name>
    <dbReference type="NCBI Taxonomy" id="156981"/>
    <lineage>
        <taxon>Bacteria</taxon>
        <taxon>Bacillati</taxon>
        <taxon>Actinomycetota</taxon>
        <taxon>Actinomycetes</taxon>
        <taxon>Micrococcales</taxon>
        <taxon>Cellulomonadaceae</taxon>
        <taxon>Cellulomonas</taxon>
    </lineage>
</organism>
<proteinExistence type="predicted"/>
<reference evidence="3 5" key="2">
    <citation type="submission" date="2020-08" db="EMBL/GenBank/DDBJ databases">
        <title>Sequencing the genomes of 1000 actinobacteria strains.</title>
        <authorList>
            <person name="Klenk H.-P."/>
        </authorList>
    </citation>
    <scope>NUCLEOTIDE SEQUENCE [LARGE SCALE GENOMIC DNA]</scope>
    <source>
        <strain evidence="3 5">DSM 9581</strain>
    </source>
</reference>
<gene>
    <name evidence="2" type="ORF">CHO01_36430</name>
    <name evidence="3" type="ORF">HNR08_000132</name>
</gene>
<evidence type="ECO:0000313" key="5">
    <source>
        <dbReference type="Proteomes" id="UP000564629"/>
    </source>
</evidence>
<accession>A0A511FJH2</accession>
<dbReference type="InterPro" id="IPR014922">
    <property type="entry name" value="YdhG-like"/>
</dbReference>
<keyword evidence="4" id="KW-1185">Reference proteome</keyword>
<evidence type="ECO:0000313" key="2">
    <source>
        <dbReference type="EMBL" id="GEL48527.1"/>
    </source>
</evidence>
<reference evidence="2 4" key="1">
    <citation type="submission" date="2019-07" db="EMBL/GenBank/DDBJ databases">
        <title>Whole genome shotgun sequence of Cellulomonas hominis NBRC 16055.</title>
        <authorList>
            <person name="Hosoyama A."/>
            <person name="Uohara A."/>
            <person name="Ohji S."/>
            <person name="Ichikawa N."/>
        </authorList>
    </citation>
    <scope>NUCLEOTIDE SEQUENCE [LARGE SCALE GENOMIC DNA]</scope>
    <source>
        <strain evidence="2 4">NBRC 16055</strain>
    </source>
</reference>
<dbReference type="Pfam" id="PF08818">
    <property type="entry name" value="DUF1801"/>
    <property type="match status" value="1"/>
</dbReference>
<dbReference type="EMBL" id="JACHDN010000001">
    <property type="protein sequence ID" value="MBB5471396.1"/>
    <property type="molecule type" value="Genomic_DNA"/>
</dbReference>
<evidence type="ECO:0000259" key="1">
    <source>
        <dbReference type="Pfam" id="PF08818"/>
    </source>
</evidence>
<sequence length="122" mass="13227">MGEVAEYVATLDGPARDVVGRLLDRARALVPEAEEGRSYGLAAYRYRGRPLVTVVAGPRGYTAYPFSSDVTASVLATLDGYDATKGGIRFTDDRPLPDAALDALVRERRAEIDAALDRPRSR</sequence>
<dbReference type="AlphaFoldDB" id="A0A511FJH2"/>